<dbReference type="Proteomes" id="UP000053732">
    <property type="component" value="Unassembled WGS sequence"/>
</dbReference>
<dbReference type="AlphaFoldDB" id="A0A0G4PHC8"/>
<proteinExistence type="predicted"/>
<keyword evidence="1" id="KW-0689">Ribosomal protein</keyword>
<dbReference type="Gene3D" id="3.40.800.10">
    <property type="entry name" value="Ureohydrolase domain"/>
    <property type="match status" value="1"/>
</dbReference>
<dbReference type="EMBL" id="HG793149">
    <property type="protein sequence ID" value="CRL25747.1"/>
    <property type="molecule type" value="Genomic_DNA"/>
</dbReference>
<accession>A0A0G4PHC8</accession>
<protein>
    <submittedName>
        <fullName evidence="1">Ribosomal protein L6, conserved site</fullName>
    </submittedName>
</protein>
<keyword evidence="1" id="KW-0687">Ribonucleoprotein</keyword>
<organism evidence="1 2">
    <name type="scientific">Penicillium camemberti (strain FM 013)</name>
    <dbReference type="NCBI Taxonomy" id="1429867"/>
    <lineage>
        <taxon>Eukaryota</taxon>
        <taxon>Fungi</taxon>
        <taxon>Dikarya</taxon>
        <taxon>Ascomycota</taxon>
        <taxon>Pezizomycotina</taxon>
        <taxon>Eurotiomycetes</taxon>
        <taxon>Eurotiomycetidae</taxon>
        <taxon>Eurotiales</taxon>
        <taxon>Aspergillaceae</taxon>
        <taxon>Penicillium</taxon>
    </lineage>
</organism>
<keyword evidence="2" id="KW-1185">Reference proteome</keyword>
<reference evidence="1 2" key="1">
    <citation type="journal article" date="2014" name="Nat. Commun.">
        <title>Multiple recent horizontal transfers of a large genomic region in cheese making fungi.</title>
        <authorList>
            <person name="Cheeseman K."/>
            <person name="Ropars J."/>
            <person name="Renault P."/>
            <person name="Dupont J."/>
            <person name="Gouzy J."/>
            <person name="Branca A."/>
            <person name="Abraham A.L."/>
            <person name="Ceppi M."/>
            <person name="Conseiller E."/>
            <person name="Debuchy R."/>
            <person name="Malagnac F."/>
            <person name="Goarin A."/>
            <person name="Silar P."/>
            <person name="Lacoste S."/>
            <person name="Sallet E."/>
            <person name="Bensimon A."/>
            <person name="Giraud T."/>
            <person name="Brygoo Y."/>
        </authorList>
    </citation>
    <scope>NUCLEOTIDE SEQUENCE [LARGE SCALE GENOMIC DNA]</scope>
    <source>
        <strain evidence="2">FM 013</strain>
    </source>
</reference>
<name>A0A0G4PHC8_PENC3</name>
<sequence length="127" mass="13584">MIVAQRSRLVNTRNSWKPKASSGSPSDVVAIKNIRDYIGIDSPSLQSLVPLRLERELRTIICGLGELNLIGVGIIEVAPIYDTNAELSTIAVPDALYEVLSIMGKKGSLSIGGKSCICPSLYKGKGI</sequence>
<dbReference type="GO" id="GO:0005840">
    <property type="term" value="C:ribosome"/>
    <property type="evidence" value="ECO:0007669"/>
    <property type="project" value="UniProtKB-KW"/>
</dbReference>
<evidence type="ECO:0000313" key="1">
    <source>
        <dbReference type="EMBL" id="CRL25747.1"/>
    </source>
</evidence>
<dbReference type="STRING" id="1429867.A0A0G4PHC8"/>
<gene>
    <name evidence="1" type="ORF">PCAMFM013_S016g000028</name>
</gene>
<evidence type="ECO:0000313" key="2">
    <source>
        <dbReference type="Proteomes" id="UP000053732"/>
    </source>
</evidence>